<name>A0AAD7CDI4_MYCRO</name>
<reference evidence="2" key="1">
    <citation type="submission" date="2023-03" db="EMBL/GenBank/DDBJ databases">
        <title>Massive genome expansion in bonnet fungi (Mycena s.s.) driven by repeated elements and novel gene families across ecological guilds.</title>
        <authorList>
            <consortium name="Lawrence Berkeley National Laboratory"/>
            <person name="Harder C.B."/>
            <person name="Miyauchi S."/>
            <person name="Viragh M."/>
            <person name="Kuo A."/>
            <person name="Thoen E."/>
            <person name="Andreopoulos B."/>
            <person name="Lu D."/>
            <person name="Skrede I."/>
            <person name="Drula E."/>
            <person name="Henrissat B."/>
            <person name="Morin E."/>
            <person name="Kohler A."/>
            <person name="Barry K."/>
            <person name="LaButti K."/>
            <person name="Morin E."/>
            <person name="Salamov A."/>
            <person name="Lipzen A."/>
            <person name="Mereny Z."/>
            <person name="Hegedus B."/>
            <person name="Baldrian P."/>
            <person name="Stursova M."/>
            <person name="Weitz H."/>
            <person name="Taylor A."/>
            <person name="Grigoriev I.V."/>
            <person name="Nagy L.G."/>
            <person name="Martin F."/>
            <person name="Kauserud H."/>
        </authorList>
    </citation>
    <scope>NUCLEOTIDE SEQUENCE</scope>
    <source>
        <strain evidence="2">CBHHK067</strain>
    </source>
</reference>
<dbReference type="EMBL" id="JARKIE010000384">
    <property type="protein sequence ID" value="KAJ7646237.1"/>
    <property type="molecule type" value="Genomic_DNA"/>
</dbReference>
<dbReference type="AlphaFoldDB" id="A0AAD7CDI4"/>
<keyword evidence="3" id="KW-1185">Reference proteome</keyword>
<evidence type="ECO:0000256" key="1">
    <source>
        <dbReference type="SAM" id="MobiDB-lite"/>
    </source>
</evidence>
<dbReference type="Proteomes" id="UP001221757">
    <property type="component" value="Unassembled WGS sequence"/>
</dbReference>
<evidence type="ECO:0000313" key="2">
    <source>
        <dbReference type="EMBL" id="KAJ7646237.1"/>
    </source>
</evidence>
<sequence>MLAAARPAHSKKSRGSQGIHVPVGIVQADGTVRSELRGFLPRKCEELATSSTKESLNHTAVLDFFRCRKLEPMLEIADESASSDNESQDVFTYNDVMDSSVCIEISHAGGEPDDLQDDLNQELNRRKQ</sequence>
<proteinExistence type="predicted"/>
<organism evidence="2 3">
    <name type="scientific">Mycena rosella</name>
    <name type="common">Pink bonnet</name>
    <name type="synonym">Agaricus rosellus</name>
    <dbReference type="NCBI Taxonomy" id="1033263"/>
    <lineage>
        <taxon>Eukaryota</taxon>
        <taxon>Fungi</taxon>
        <taxon>Dikarya</taxon>
        <taxon>Basidiomycota</taxon>
        <taxon>Agaricomycotina</taxon>
        <taxon>Agaricomycetes</taxon>
        <taxon>Agaricomycetidae</taxon>
        <taxon>Agaricales</taxon>
        <taxon>Marasmiineae</taxon>
        <taxon>Mycenaceae</taxon>
        <taxon>Mycena</taxon>
    </lineage>
</organism>
<protein>
    <submittedName>
        <fullName evidence="2">Uncharacterized protein</fullName>
    </submittedName>
</protein>
<feature type="region of interest" description="Disordered" evidence="1">
    <location>
        <begin position="107"/>
        <end position="128"/>
    </location>
</feature>
<gene>
    <name evidence="2" type="ORF">B0H17DRAFT_1215731</name>
</gene>
<evidence type="ECO:0000313" key="3">
    <source>
        <dbReference type="Proteomes" id="UP001221757"/>
    </source>
</evidence>
<comment type="caution">
    <text evidence="2">The sequence shown here is derived from an EMBL/GenBank/DDBJ whole genome shotgun (WGS) entry which is preliminary data.</text>
</comment>
<feature type="compositionally biased region" description="Acidic residues" evidence="1">
    <location>
        <begin position="111"/>
        <end position="120"/>
    </location>
</feature>
<accession>A0AAD7CDI4</accession>